<feature type="domain" description="BCL-11A-like CCHC zinc finger" evidence="1">
    <location>
        <begin position="34"/>
        <end position="60"/>
    </location>
</feature>
<dbReference type="Pfam" id="PF25491">
    <property type="entry name" value="CCHC_BCL-11A"/>
    <property type="match status" value="1"/>
</dbReference>
<name>A0A814C3D9_9BILA</name>
<evidence type="ECO:0000313" key="2">
    <source>
        <dbReference type="EMBL" id="CAF0936328.1"/>
    </source>
</evidence>
<keyword evidence="3" id="KW-1185">Reference proteome</keyword>
<accession>A0A814C3D9</accession>
<organism evidence="2 3">
    <name type="scientific">Brachionus calyciflorus</name>
    <dbReference type="NCBI Taxonomy" id="104777"/>
    <lineage>
        <taxon>Eukaryota</taxon>
        <taxon>Metazoa</taxon>
        <taxon>Spiralia</taxon>
        <taxon>Gnathifera</taxon>
        <taxon>Rotifera</taxon>
        <taxon>Eurotatoria</taxon>
        <taxon>Monogononta</taxon>
        <taxon>Pseudotrocha</taxon>
        <taxon>Ploima</taxon>
        <taxon>Brachionidae</taxon>
        <taxon>Brachionus</taxon>
    </lineage>
</organism>
<dbReference type="EMBL" id="CAJNOC010002488">
    <property type="protein sequence ID" value="CAF0936328.1"/>
    <property type="molecule type" value="Genomic_DNA"/>
</dbReference>
<evidence type="ECO:0000259" key="1">
    <source>
        <dbReference type="Pfam" id="PF25491"/>
    </source>
</evidence>
<dbReference type="AlphaFoldDB" id="A0A814C3D9"/>
<sequence>MEILSPLSSNLKAFNSYNNRPSTESLLDSNAADLLKCGSCLTEFLLSDIVYFIQHKTNSCKFNQKLTNNNQKNYETKVKYYHNYELEFNNYDQTILLVFNIYARLPLID</sequence>
<reference evidence="2" key="1">
    <citation type="submission" date="2021-02" db="EMBL/GenBank/DDBJ databases">
        <authorList>
            <person name="Nowell W R."/>
        </authorList>
    </citation>
    <scope>NUCLEOTIDE SEQUENCE</scope>
    <source>
        <strain evidence="2">Ploen Becks lab</strain>
    </source>
</reference>
<dbReference type="InterPro" id="IPR057448">
    <property type="entry name" value="BCL-11A_Znf_CCHC"/>
</dbReference>
<comment type="caution">
    <text evidence="2">The sequence shown here is derived from an EMBL/GenBank/DDBJ whole genome shotgun (WGS) entry which is preliminary data.</text>
</comment>
<gene>
    <name evidence="2" type="ORF">OXX778_LOCUS13181</name>
</gene>
<dbReference type="OrthoDB" id="10046198at2759"/>
<evidence type="ECO:0000313" key="3">
    <source>
        <dbReference type="Proteomes" id="UP000663879"/>
    </source>
</evidence>
<protein>
    <recommendedName>
        <fullName evidence="1">BCL-11A-like CCHC zinc finger domain-containing protein</fullName>
    </recommendedName>
</protein>
<dbReference type="Proteomes" id="UP000663879">
    <property type="component" value="Unassembled WGS sequence"/>
</dbReference>
<proteinExistence type="predicted"/>